<reference evidence="1 2" key="1">
    <citation type="submission" date="2020-10" db="EMBL/GenBank/DDBJ databases">
        <title>Janibacter indicus TT2 genome sequence.</title>
        <authorList>
            <person name="Lee K."/>
            <person name="Ganzorig M."/>
        </authorList>
    </citation>
    <scope>NUCLEOTIDE SEQUENCE [LARGE SCALE GENOMIC DNA]</scope>
    <source>
        <strain evidence="1 2">TT2</strain>
    </source>
</reference>
<dbReference type="Gene3D" id="3.40.50.720">
    <property type="entry name" value="NAD(P)-binding Rossmann-like Domain"/>
    <property type="match status" value="1"/>
</dbReference>
<dbReference type="AlphaFoldDB" id="A0A7L9IWF9"/>
<protein>
    <recommendedName>
        <fullName evidence="3">2-dehydropantoate 2-reductase</fullName>
    </recommendedName>
</protein>
<dbReference type="Proteomes" id="UP000593998">
    <property type="component" value="Chromosome"/>
</dbReference>
<dbReference type="RefSeq" id="WP_192910214.1">
    <property type="nucleotide sequence ID" value="NZ_CP062789.1"/>
</dbReference>
<evidence type="ECO:0000313" key="2">
    <source>
        <dbReference type="Proteomes" id="UP000593998"/>
    </source>
</evidence>
<evidence type="ECO:0008006" key="3">
    <source>
        <dbReference type="Google" id="ProtNLM"/>
    </source>
</evidence>
<dbReference type="EMBL" id="CP062789">
    <property type="protein sequence ID" value="QOK21332.1"/>
    <property type="molecule type" value="Genomic_DNA"/>
</dbReference>
<proteinExistence type="predicted"/>
<name>A0A7L9IWF9_9MICO</name>
<sequence length="53" mass="5321">MSQPVESVAVVGAGAMGAMYAAHFVEGGPRTSLVASCGSRVTRTPGRNETLVG</sequence>
<evidence type="ECO:0000313" key="1">
    <source>
        <dbReference type="EMBL" id="QOK21332.1"/>
    </source>
</evidence>
<accession>A0A7L9IWF9</accession>
<organism evidence="1 2">
    <name type="scientific">Janibacter indicus</name>
    <dbReference type="NCBI Taxonomy" id="857417"/>
    <lineage>
        <taxon>Bacteria</taxon>
        <taxon>Bacillati</taxon>
        <taxon>Actinomycetota</taxon>
        <taxon>Actinomycetes</taxon>
        <taxon>Micrococcales</taxon>
        <taxon>Intrasporangiaceae</taxon>
        <taxon>Janibacter</taxon>
    </lineage>
</organism>
<gene>
    <name evidence="1" type="ORF">IGS73_08995</name>
</gene>